<feature type="transmembrane region" description="Helical" evidence="1">
    <location>
        <begin position="498"/>
        <end position="516"/>
    </location>
</feature>
<dbReference type="PANTHER" id="PTHR31610:SF0">
    <property type="entry name" value="SLC26A_SULP TRANSPORTER DOMAIN-CONTAINING PROTEIN"/>
    <property type="match status" value="1"/>
</dbReference>
<proteinExistence type="predicted"/>
<feature type="transmembrane region" description="Helical" evidence="1">
    <location>
        <begin position="145"/>
        <end position="166"/>
    </location>
</feature>
<feature type="transmembrane region" description="Helical" evidence="1">
    <location>
        <begin position="230"/>
        <end position="247"/>
    </location>
</feature>
<keyword evidence="1" id="KW-0472">Membrane</keyword>
<evidence type="ECO:0000256" key="1">
    <source>
        <dbReference type="SAM" id="Phobius"/>
    </source>
</evidence>
<feature type="transmembrane region" description="Helical" evidence="1">
    <location>
        <begin position="443"/>
        <end position="462"/>
    </location>
</feature>
<evidence type="ECO:0000313" key="3">
    <source>
        <dbReference type="Proteomes" id="UP000245423"/>
    </source>
</evidence>
<dbReference type="RefSeq" id="WP_005583081.1">
    <property type="nucleotide sequence ID" value="NZ_LT669839.1"/>
</dbReference>
<dbReference type="Proteomes" id="UP000245423">
    <property type="component" value="Chromosome 1"/>
</dbReference>
<gene>
    <name evidence="2" type="ORF">CUESP1_0562</name>
</gene>
<organism evidence="2 3">
    <name type="scientific">[Clostridium] ultunense Esp</name>
    <dbReference type="NCBI Taxonomy" id="1288971"/>
    <lineage>
        <taxon>Bacteria</taxon>
        <taxon>Bacillati</taxon>
        <taxon>Bacillota</taxon>
        <taxon>Tissierellia</taxon>
        <taxon>Tissierellales</taxon>
        <taxon>Tepidimicrobiaceae</taxon>
        <taxon>Schnuerera</taxon>
    </lineage>
</organism>
<feature type="transmembrane region" description="Helical" evidence="1">
    <location>
        <begin position="254"/>
        <end position="272"/>
    </location>
</feature>
<feature type="transmembrane region" description="Helical" evidence="1">
    <location>
        <begin position="324"/>
        <end position="345"/>
    </location>
</feature>
<keyword evidence="1" id="KW-1133">Transmembrane helix</keyword>
<dbReference type="HOGENOM" id="CLU_020957_1_0_9"/>
<accession>M1Z5T4</accession>
<feature type="transmembrane region" description="Helical" evidence="1">
    <location>
        <begin position="21"/>
        <end position="42"/>
    </location>
</feature>
<reference evidence="2 3" key="1">
    <citation type="submission" date="2016-11" db="EMBL/GenBank/DDBJ databases">
        <authorList>
            <person name="Manzoor S."/>
        </authorList>
    </citation>
    <scope>NUCLEOTIDE SEQUENCE [LARGE SCALE GENOMIC DNA]</scope>
    <source>
        <strain evidence="2">Clostridium ultunense strain Esp</strain>
    </source>
</reference>
<feature type="transmembrane region" description="Helical" evidence="1">
    <location>
        <begin position="287"/>
        <end position="312"/>
    </location>
</feature>
<feature type="transmembrane region" description="Helical" evidence="1">
    <location>
        <begin position="377"/>
        <end position="395"/>
    </location>
</feature>
<sequence length="528" mass="55725">MKNVSGNKIPWSAPGDLDAAIGVFFDGFSKIIIGATIMMGVMKMPSEFVFGRIVAAIGLSAFVLLAWNTIMARRVGIRTNNLTITALPGGIAAGTFFVWINAIMIPVYLSTGDYVLAWKVGLLANVFHSIFTFISAFVMDRLLEFIPSPAIFSGLAGGSLAWLVMATLGDGFATPIIIIPSLFVLLTMYFAKIQLKKLSPAVVGIGVGTIIAWISGAMDPGSVTQSFKTLGIYIAIPSFGLFSGEALSIAIQYLPLILAFAFADVIGAIQAIEQAAAGNDNYDRRIALIGLACSNFIGALLGNPFVMAYYWGHPAWKKAKAGSSYPLYVGVLYLVLCATGLVAIATSVLPAAATMTLIIYAGLTSTAQAFEVNERKYYPAMALGVAIPIFELIYGKVNSGIDGAKLAIGEALSTGGIDFPVKDILVTPDHLASAGLAKGFLPLSQGSMLIAIIYVATLAFVIDRKWTGAAISFIVASACSFIGLIHSSSVMINAAPTYSLIYLILAGAFYAMNFIVKDSNLEGTIQGE</sequence>
<evidence type="ECO:0000313" key="2">
    <source>
        <dbReference type="EMBL" id="SHD75947.1"/>
    </source>
</evidence>
<feature type="transmembrane region" description="Helical" evidence="1">
    <location>
        <begin position="172"/>
        <end position="191"/>
    </location>
</feature>
<dbReference type="PANTHER" id="PTHR31610">
    <property type="entry name" value="SLR0360 PROTEIN"/>
    <property type="match status" value="1"/>
</dbReference>
<dbReference type="AlphaFoldDB" id="M1Z5T4"/>
<feature type="transmembrane region" description="Helical" evidence="1">
    <location>
        <begin position="351"/>
        <end position="370"/>
    </location>
</feature>
<keyword evidence="1" id="KW-0812">Transmembrane</keyword>
<feature type="transmembrane region" description="Helical" evidence="1">
    <location>
        <begin position="82"/>
        <end position="109"/>
    </location>
</feature>
<keyword evidence="3" id="KW-1185">Reference proteome</keyword>
<name>M1Z5T4_9FIRM</name>
<feature type="transmembrane region" description="Helical" evidence="1">
    <location>
        <begin position="198"/>
        <end position="218"/>
    </location>
</feature>
<feature type="transmembrane region" description="Helical" evidence="1">
    <location>
        <begin position="115"/>
        <end position="138"/>
    </location>
</feature>
<protein>
    <submittedName>
        <fullName evidence="2">Putative membrane protein</fullName>
    </submittedName>
</protein>
<dbReference type="EMBL" id="LT669839">
    <property type="protein sequence ID" value="SHD75947.1"/>
    <property type="molecule type" value="Genomic_DNA"/>
</dbReference>
<feature type="transmembrane region" description="Helical" evidence="1">
    <location>
        <begin position="48"/>
        <end position="70"/>
    </location>
</feature>
<dbReference type="OrthoDB" id="3320984at2"/>
<feature type="transmembrane region" description="Helical" evidence="1">
    <location>
        <begin position="469"/>
        <end position="492"/>
    </location>
</feature>